<feature type="binding site" evidence="3">
    <location>
        <begin position="75"/>
        <end position="76"/>
    </location>
    <ligand>
        <name>substrate</name>
    </ligand>
</feature>
<feature type="binding site" evidence="3">
    <location>
        <begin position="200"/>
        <end position="201"/>
    </location>
    <ligand>
        <name>substrate</name>
    </ligand>
</feature>
<evidence type="ECO:0000313" key="6">
    <source>
        <dbReference type="Proteomes" id="UP000240357"/>
    </source>
</evidence>
<comment type="caution">
    <text evidence="5">The sequence shown here is derived from an EMBL/GenBank/DDBJ whole genome shotgun (WGS) entry which is preliminary data.</text>
</comment>
<protein>
    <recommendedName>
        <fullName evidence="3 4">Diaminopimelate epimerase</fullName>
        <shortName evidence="3">DAP epimerase</shortName>
        <ecNumber evidence="3 4">5.1.1.7</ecNumber>
    </recommendedName>
    <alternativeName>
        <fullName evidence="3">PLP-independent amino acid racemase</fullName>
    </alternativeName>
</protein>
<feature type="site" description="Could be important to modulate the pK values of the two catalytic cysteine residues" evidence="3">
    <location>
        <position position="139"/>
    </location>
</feature>
<dbReference type="SUPFAM" id="SSF54506">
    <property type="entry name" value="Diaminopimelate epimerase-like"/>
    <property type="match status" value="2"/>
</dbReference>
<dbReference type="Gene3D" id="3.10.310.10">
    <property type="entry name" value="Diaminopimelate Epimerase, Chain A, domain 1"/>
    <property type="match status" value="2"/>
</dbReference>
<dbReference type="GO" id="GO:0008837">
    <property type="term" value="F:diaminopimelate epimerase activity"/>
    <property type="evidence" value="ECO:0007669"/>
    <property type="project" value="UniProtKB-UniRule"/>
</dbReference>
<feature type="binding site" evidence="3">
    <location>
        <position position="65"/>
    </location>
    <ligand>
        <name>substrate</name>
    </ligand>
</feature>
<comment type="similarity">
    <text evidence="1 3">Belongs to the diaminopimelate epimerase family.</text>
</comment>
<evidence type="ECO:0000256" key="4">
    <source>
        <dbReference type="NCBIfam" id="TIGR00652"/>
    </source>
</evidence>
<name>A0A2T2YFZ2_9BACT</name>
<dbReference type="UniPathway" id="UPA00034">
    <property type="reaction ID" value="UER00025"/>
</dbReference>
<gene>
    <name evidence="3" type="primary">dapF</name>
    <name evidence="5" type="ORF">AHMF7605_13385</name>
</gene>
<dbReference type="OrthoDB" id="9805408at2"/>
<evidence type="ECO:0000256" key="2">
    <source>
        <dbReference type="ARBA" id="ARBA00023235"/>
    </source>
</evidence>
<keyword evidence="3" id="KW-0028">Amino-acid biosynthesis</keyword>
<keyword evidence="3" id="KW-0963">Cytoplasm</keyword>
<dbReference type="GO" id="GO:0009089">
    <property type="term" value="P:lysine biosynthetic process via diaminopimelate"/>
    <property type="evidence" value="ECO:0007669"/>
    <property type="project" value="UniProtKB-UniRule"/>
</dbReference>
<comment type="pathway">
    <text evidence="3">Amino-acid biosynthesis; L-lysine biosynthesis via DAP pathway; DL-2,6-diaminopimelate from LL-2,6-diaminopimelate: step 1/1.</text>
</comment>
<comment type="caution">
    <text evidence="3">Lacks conserved residue(s) required for the propagation of feature annotation.</text>
</comment>
<dbReference type="HAMAP" id="MF_00197">
    <property type="entry name" value="DAP_epimerase"/>
    <property type="match status" value="1"/>
</dbReference>
<dbReference type="EMBL" id="PYFT01000001">
    <property type="protein sequence ID" value="PSR54431.1"/>
    <property type="molecule type" value="Genomic_DNA"/>
</dbReference>
<feature type="active site" description="Proton donor" evidence="3">
    <location>
        <position position="74"/>
    </location>
</feature>
<keyword evidence="3" id="KW-0457">Lysine biosynthesis</keyword>
<feature type="binding site" evidence="3">
    <location>
        <position position="13"/>
    </location>
    <ligand>
        <name>substrate</name>
    </ligand>
</feature>
<keyword evidence="6" id="KW-1185">Reference proteome</keyword>
<keyword evidence="2 3" id="KW-0413">Isomerase</keyword>
<accession>A0A2T2YFZ2</accession>
<proteinExistence type="inferred from homology"/>
<comment type="subunit">
    <text evidence="3">Homodimer.</text>
</comment>
<dbReference type="GO" id="GO:0005829">
    <property type="term" value="C:cytosol"/>
    <property type="evidence" value="ECO:0007669"/>
    <property type="project" value="TreeGrafter"/>
</dbReference>
<dbReference type="PANTHER" id="PTHR31689">
    <property type="entry name" value="DIAMINOPIMELATE EPIMERASE, CHLOROPLASTIC"/>
    <property type="match status" value="1"/>
</dbReference>
<dbReference type="NCBIfam" id="TIGR00652">
    <property type="entry name" value="DapF"/>
    <property type="match status" value="1"/>
</dbReference>
<dbReference type="Proteomes" id="UP000240357">
    <property type="component" value="Unassembled WGS sequence"/>
</dbReference>
<dbReference type="EC" id="5.1.1.7" evidence="3 4"/>
<evidence type="ECO:0000256" key="1">
    <source>
        <dbReference type="ARBA" id="ARBA00010219"/>
    </source>
</evidence>
<sequence length="258" mass="28533">MNVTFHKYQGTGNDFIMIDNRELFFDTRNHNLIAQLCERRMGIGADGFILLQNREGYDFEMVYFNADGRPGSMCGNGGRCTVQFARALGVITDKAFFLAADGNHYATVDNTGLVSLKMNDVHQVETGLDYYYLNTGSPHYVQFVDALDELNVFAEGRDIRYNERFKLEGTNVNFAQLQPEAALFVRTYERGVEDETFSCGTGVTATALAASYRGATSPVSIKTLGGNLQVAFEVSATGFTNIYLIGPAQYVFTGTVEV</sequence>
<organism evidence="5 6">
    <name type="scientific">Adhaeribacter arboris</name>
    <dbReference type="NCBI Taxonomy" id="2072846"/>
    <lineage>
        <taxon>Bacteria</taxon>
        <taxon>Pseudomonadati</taxon>
        <taxon>Bacteroidota</taxon>
        <taxon>Cytophagia</taxon>
        <taxon>Cytophagales</taxon>
        <taxon>Hymenobacteraceae</taxon>
        <taxon>Adhaeribacter</taxon>
    </lineage>
</organism>
<evidence type="ECO:0000256" key="3">
    <source>
        <dbReference type="HAMAP-Rule" id="MF_00197"/>
    </source>
</evidence>
<feature type="active site" description="Proton acceptor" evidence="3">
    <location>
        <position position="199"/>
    </location>
</feature>
<evidence type="ECO:0000313" key="5">
    <source>
        <dbReference type="EMBL" id="PSR54431.1"/>
    </source>
</evidence>
<comment type="catalytic activity">
    <reaction evidence="3">
        <text>(2S,6S)-2,6-diaminopimelate = meso-2,6-diaminopimelate</text>
        <dbReference type="Rhea" id="RHEA:15393"/>
        <dbReference type="ChEBI" id="CHEBI:57609"/>
        <dbReference type="ChEBI" id="CHEBI:57791"/>
        <dbReference type="EC" id="5.1.1.7"/>
    </reaction>
</comment>
<feature type="binding site" evidence="3">
    <location>
        <position position="171"/>
    </location>
    <ligand>
        <name>substrate</name>
    </ligand>
</feature>
<dbReference type="Pfam" id="PF01678">
    <property type="entry name" value="DAP_epimerase"/>
    <property type="match status" value="2"/>
</dbReference>
<comment type="subcellular location">
    <subcellularLocation>
        <location evidence="3">Cytoplasm</location>
    </subcellularLocation>
</comment>
<dbReference type="AlphaFoldDB" id="A0A2T2YFZ2"/>
<feature type="site" description="Could be important to modulate the pK values of the two catalytic cysteine residues" evidence="3">
    <location>
        <position position="189"/>
    </location>
</feature>
<comment type="function">
    <text evidence="3">Catalyzes the stereoinversion of LL-2,6-diaminopimelate (L,L-DAP) to meso-diaminopimelate (meso-DAP), a precursor of L-lysine and an essential component of the bacterial peptidoglycan.</text>
</comment>
<dbReference type="InterPro" id="IPR001653">
    <property type="entry name" value="DAP_epimerase_DapF"/>
</dbReference>
<reference evidence="5 6" key="1">
    <citation type="submission" date="2018-03" db="EMBL/GenBank/DDBJ databases">
        <title>Adhaeribacter sp. HMF7605 Genome sequencing and assembly.</title>
        <authorList>
            <person name="Kang H."/>
            <person name="Kang J."/>
            <person name="Cha I."/>
            <person name="Kim H."/>
            <person name="Joh K."/>
        </authorList>
    </citation>
    <scope>NUCLEOTIDE SEQUENCE [LARGE SCALE GENOMIC DNA]</scope>
    <source>
        <strain evidence="5 6">HMF7605</strain>
    </source>
</reference>
<dbReference type="PANTHER" id="PTHR31689:SF0">
    <property type="entry name" value="DIAMINOPIMELATE EPIMERASE"/>
    <property type="match status" value="1"/>
</dbReference>
<feature type="binding site" evidence="3">
    <location>
        <begin position="189"/>
        <end position="190"/>
    </location>
    <ligand>
        <name>substrate</name>
    </ligand>
</feature>
<dbReference type="RefSeq" id="WP_106930112.1">
    <property type="nucleotide sequence ID" value="NZ_PYFT01000001.1"/>
</dbReference>